<keyword evidence="1" id="KW-1133">Transmembrane helix</keyword>
<keyword evidence="3" id="KW-1185">Reference proteome</keyword>
<dbReference type="AlphaFoldDB" id="A0A3M6U1R0"/>
<gene>
    <name evidence="2" type="ORF">pdam_00002163</name>
</gene>
<dbReference type="EMBL" id="RCHS01002416">
    <property type="protein sequence ID" value="RMX47438.1"/>
    <property type="molecule type" value="Genomic_DNA"/>
</dbReference>
<sequence>LSHKLCKKSLSFFHLLYAFEAIIFSILHSKLTERCSENITFLASSTRALNSSFLAFSLFFLSCLSSSARVRTNFSKHCFRSFWVSSKNRGSNTIFGSSFSQAHFWLFGLQLQALQLAEPVLRRALIVAHLPLVPLLSLVHQGLHLYLHLLESCSLSLIYPILNSVDGCLLGGPLLTISSTLSLSSSSSGFSHMDSRVVGLKKNIFSSPVHTTHQLVPGIS</sequence>
<accession>A0A3M6U1R0</accession>
<evidence type="ECO:0000313" key="3">
    <source>
        <dbReference type="Proteomes" id="UP000275408"/>
    </source>
</evidence>
<comment type="caution">
    <text evidence="2">The sequence shown here is derived from an EMBL/GenBank/DDBJ whole genome shotgun (WGS) entry which is preliminary data.</text>
</comment>
<name>A0A3M6U1R0_POCDA</name>
<feature type="transmembrane region" description="Helical" evidence="1">
    <location>
        <begin position="12"/>
        <end position="31"/>
    </location>
</feature>
<feature type="transmembrane region" description="Helical" evidence="1">
    <location>
        <begin position="51"/>
        <end position="70"/>
    </location>
</feature>
<organism evidence="2 3">
    <name type="scientific">Pocillopora damicornis</name>
    <name type="common">Cauliflower coral</name>
    <name type="synonym">Millepora damicornis</name>
    <dbReference type="NCBI Taxonomy" id="46731"/>
    <lineage>
        <taxon>Eukaryota</taxon>
        <taxon>Metazoa</taxon>
        <taxon>Cnidaria</taxon>
        <taxon>Anthozoa</taxon>
        <taxon>Hexacorallia</taxon>
        <taxon>Scleractinia</taxon>
        <taxon>Astrocoeniina</taxon>
        <taxon>Pocilloporidae</taxon>
        <taxon>Pocillopora</taxon>
    </lineage>
</organism>
<evidence type="ECO:0000313" key="2">
    <source>
        <dbReference type="EMBL" id="RMX47438.1"/>
    </source>
</evidence>
<keyword evidence="1" id="KW-0812">Transmembrane</keyword>
<evidence type="ECO:0000256" key="1">
    <source>
        <dbReference type="SAM" id="Phobius"/>
    </source>
</evidence>
<proteinExistence type="predicted"/>
<dbReference type="Proteomes" id="UP000275408">
    <property type="component" value="Unassembled WGS sequence"/>
</dbReference>
<protein>
    <submittedName>
        <fullName evidence="2">Uncharacterized protein</fullName>
    </submittedName>
</protein>
<reference evidence="2 3" key="1">
    <citation type="journal article" date="2018" name="Sci. Rep.">
        <title>Comparative analysis of the Pocillopora damicornis genome highlights role of immune system in coral evolution.</title>
        <authorList>
            <person name="Cunning R."/>
            <person name="Bay R.A."/>
            <person name="Gillette P."/>
            <person name="Baker A.C."/>
            <person name="Traylor-Knowles N."/>
        </authorList>
    </citation>
    <scope>NUCLEOTIDE SEQUENCE [LARGE SCALE GENOMIC DNA]</scope>
    <source>
        <strain evidence="2">RSMAS</strain>
        <tissue evidence="2">Whole animal</tissue>
    </source>
</reference>
<feature type="non-terminal residue" evidence="2">
    <location>
        <position position="1"/>
    </location>
</feature>
<keyword evidence="1" id="KW-0472">Membrane</keyword>